<dbReference type="InterPro" id="IPR034660">
    <property type="entry name" value="DinB/YfiT-like"/>
</dbReference>
<dbReference type="SUPFAM" id="SSF109854">
    <property type="entry name" value="DinB/YfiT-like putative metalloenzymes"/>
    <property type="match status" value="1"/>
</dbReference>
<name>A0ABS2DHI6_9BACI</name>
<accession>A0ABS2DHI6</accession>
<dbReference type="Pfam" id="PF12867">
    <property type="entry name" value="DinB_2"/>
    <property type="match status" value="1"/>
</dbReference>
<evidence type="ECO:0000313" key="2">
    <source>
        <dbReference type="EMBL" id="MBM6617945.1"/>
    </source>
</evidence>
<gene>
    <name evidence="2" type="ORF">JR050_09715</name>
</gene>
<dbReference type="EMBL" id="JAFELM010000028">
    <property type="protein sequence ID" value="MBM6617945.1"/>
    <property type="molecule type" value="Genomic_DNA"/>
</dbReference>
<evidence type="ECO:0000313" key="3">
    <source>
        <dbReference type="Proteomes" id="UP001518925"/>
    </source>
</evidence>
<dbReference type="Proteomes" id="UP001518925">
    <property type="component" value="Unassembled WGS sequence"/>
</dbReference>
<organism evidence="2 3">
    <name type="scientific">Bacillus suaedaesalsae</name>
    <dbReference type="NCBI Taxonomy" id="2810349"/>
    <lineage>
        <taxon>Bacteria</taxon>
        <taxon>Bacillati</taxon>
        <taxon>Bacillota</taxon>
        <taxon>Bacilli</taxon>
        <taxon>Bacillales</taxon>
        <taxon>Bacillaceae</taxon>
        <taxon>Bacillus</taxon>
    </lineage>
</organism>
<sequence>MVIVMPKQFQLTRDFLLHFVKNVDDSIIDTKPNGFNNNLRWHIGHVLTTGEKFLFGFPTQTTFVPENYKTLFEMGSSPADWNEEDVPSLTVLIEQLEAQTARIRELEADFFEQELPFNFPYFNLKTYDDLFAFMMYHEADHLGQMKAMKKMVLNK</sequence>
<keyword evidence="3" id="KW-1185">Reference proteome</keyword>
<proteinExistence type="predicted"/>
<dbReference type="Gene3D" id="1.20.120.450">
    <property type="entry name" value="dinb family like domain"/>
    <property type="match status" value="1"/>
</dbReference>
<feature type="domain" description="DinB-like" evidence="1">
    <location>
        <begin position="8"/>
        <end position="145"/>
    </location>
</feature>
<evidence type="ECO:0000259" key="1">
    <source>
        <dbReference type="Pfam" id="PF12867"/>
    </source>
</evidence>
<protein>
    <submittedName>
        <fullName evidence="2">DinB family protein</fullName>
    </submittedName>
</protein>
<comment type="caution">
    <text evidence="2">The sequence shown here is derived from an EMBL/GenBank/DDBJ whole genome shotgun (WGS) entry which is preliminary data.</text>
</comment>
<reference evidence="2 3" key="1">
    <citation type="submission" date="2021-02" db="EMBL/GenBank/DDBJ databases">
        <title>Bacillus sp. RD4P76, an endophyte from a halophyte.</title>
        <authorList>
            <person name="Sun J.-Q."/>
        </authorList>
    </citation>
    <scope>NUCLEOTIDE SEQUENCE [LARGE SCALE GENOMIC DNA]</scope>
    <source>
        <strain evidence="2 3">RD4P76</strain>
    </source>
</reference>
<dbReference type="InterPro" id="IPR024775">
    <property type="entry name" value="DinB-like"/>
</dbReference>